<name>A0A0K2D658_LOCMI</name>
<keyword evidence="3" id="KW-1003">Cell membrane</keyword>
<reference evidence="14" key="2">
    <citation type="submission" date="2015-07" db="EMBL/GenBank/DDBJ databases">
        <authorList>
            <person name="Noorani M."/>
        </authorList>
    </citation>
    <scope>NUCLEOTIDE SEQUENCE</scope>
</reference>
<dbReference type="InterPro" id="IPR019594">
    <property type="entry name" value="Glu/Gly-bd"/>
</dbReference>
<dbReference type="GO" id="GO:0005886">
    <property type="term" value="C:plasma membrane"/>
    <property type="evidence" value="ECO:0007669"/>
    <property type="project" value="UniProtKB-SubCell"/>
</dbReference>
<evidence type="ECO:0000256" key="6">
    <source>
        <dbReference type="ARBA" id="ARBA00023065"/>
    </source>
</evidence>
<dbReference type="PANTHER" id="PTHR42643">
    <property type="entry name" value="IONOTROPIC RECEPTOR 20A-RELATED"/>
    <property type="match status" value="1"/>
</dbReference>
<dbReference type="Gene3D" id="1.10.287.70">
    <property type="match status" value="1"/>
</dbReference>
<evidence type="ECO:0000256" key="4">
    <source>
        <dbReference type="ARBA" id="ARBA00022692"/>
    </source>
</evidence>
<evidence type="ECO:0000256" key="10">
    <source>
        <dbReference type="ARBA" id="ARBA00023286"/>
    </source>
</evidence>
<dbReference type="Gene3D" id="3.40.190.10">
    <property type="entry name" value="Periplasmic binding protein-like II"/>
    <property type="match status" value="3"/>
</dbReference>
<dbReference type="SUPFAM" id="SSF53850">
    <property type="entry name" value="Periplasmic binding protein-like II"/>
    <property type="match status" value="1"/>
</dbReference>
<evidence type="ECO:0000256" key="7">
    <source>
        <dbReference type="ARBA" id="ARBA00023136"/>
    </source>
</evidence>
<keyword evidence="6" id="KW-0406">Ion transport</keyword>
<dbReference type="GO" id="GO:0015276">
    <property type="term" value="F:ligand-gated monoatomic ion channel activity"/>
    <property type="evidence" value="ECO:0007669"/>
    <property type="project" value="InterPro"/>
</dbReference>
<dbReference type="Pfam" id="PF10613">
    <property type="entry name" value="Lig_chan-Glu_bd"/>
    <property type="match status" value="1"/>
</dbReference>
<comment type="subcellular location">
    <subcellularLocation>
        <location evidence="1">Cell membrane</location>
        <topology evidence="1">Multi-pass membrane protein</topology>
    </subcellularLocation>
</comment>
<evidence type="ECO:0000313" key="14">
    <source>
        <dbReference type="EMBL" id="ALA15329.1"/>
    </source>
</evidence>
<sequence length="863" mass="97297">MFIGFEQYASCKIPIKTVAAVVSSLQDEIHFGCVYLTYSSREAELLPQSRFHVEFRRGLRNSIQLGFLPDTHETQLRHNCSSSPLLVVPHTDLLLNHSSVIKDLLRKRQSDFMWLLLLNDGNMDAALADIYVEFDSNFFVIFESTDGTVVIVEAYRVAKDFPLVTKKFCTWQINTNLTCTKEGIRSRRNDLMGYELKTGVVEVWPDMYDLGNGSCSGYLCDIWNILSRKLNFTKLAKHNGHTIIRKPLNVSNTVAIEEEEKEARQRKINVWIHSTWITKPVQKEFRTLFPHLMEPYGPAAVAELSAARQSQSARPLQSWVRMRPRAWLFVPSLLLVSSKQTRWVKDGVSQQRVGFESGELMLLFLRMQNSQCGDHLLRLLQENLFGVRYRLQRSSLFGSRLSDGSWSGAVGLLAGGEAEVALSVMMITPSRLSAVDFSLPFFSTREYLYIREPEEEDLAWDGFLRPFDGPLCVCTVAVVLVIWGVLKVHHRCAPSAGTQLDEGRLYSDFLHVIGIFCMQGCASASRDSARLSLLVASMCALVVYTAYCGALTASLATHQPRLPFTDLKGLLQDGSYQLLLLDGSGEMTILAIWPSCAFVWSPSHIGVLVNEHVNRLAKQATTTPALEIGFTESNLKLALHLKESEDPVTKEIYNNMVVKDDLPEDSNEAFDRLCSSEKQVLLCQLMDFRLNENSLKCNVTTTQEYITSQLAIAFRKRSPYREIINYQLTNYEWGAQPSVVRTSVLAVCVSASEYEAPVWDASAHTKQVDVSVKETLRIVTGCLRPPPTGRRRHQGLKEACGESALPYRTVARWVKAFNEDRQTVAATHRAGLPSAPEEDCILLPRWRTVIDARRFVNSPMKPD</sequence>
<keyword evidence="7 12" id="KW-0472">Membrane</keyword>
<dbReference type="EMBL" id="KT279127">
    <property type="protein sequence ID" value="ALA15329.1"/>
    <property type="molecule type" value="mRNA"/>
</dbReference>
<keyword evidence="11" id="KW-0407">Ion channel</keyword>
<evidence type="ECO:0000259" key="13">
    <source>
        <dbReference type="Pfam" id="PF10613"/>
    </source>
</evidence>
<evidence type="ECO:0000256" key="2">
    <source>
        <dbReference type="ARBA" id="ARBA00022448"/>
    </source>
</evidence>
<evidence type="ECO:0000256" key="8">
    <source>
        <dbReference type="ARBA" id="ARBA00023170"/>
    </source>
</evidence>
<feature type="transmembrane region" description="Helical" evidence="12">
    <location>
        <begin position="467"/>
        <end position="486"/>
    </location>
</feature>
<evidence type="ECO:0000256" key="1">
    <source>
        <dbReference type="ARBA" id="ARBA00004651"/>
    </source>
</evidence>
<evidence type="ECO:0000256" key="12">
    <source>
        <dbReference type="SAM" id="Phobius"/>
    </source>
</evidence>
<evidence type="ECO:0000256" key="9">
    <source>
        <dbReference type="ARBA" id="ARBA00023180"/>
    </source>
</evidence>
<keyword evidence="2" id="KW-0813">Transport</keyword>
<evidence type="ECO:0000256" key="5">
    <source>
        <dbReference type="ARBA" id="ARBA00022989"/>
    </source>
</evidence>
<keyword evidence="8 14" id="KW-0675">Receptor</keyword>
<keyword evidence="9" id="KW-0325">Glycoprotein</keyword>
<reference evidence="14" key="1">
    <citation type="journal article" date="2015" name="Cell. Mol. Life Sci.">
        <title>Identification and functional analysis of olfactory receptor family reveal unusual characteristics of the olfactory system in the migratory locust.</title>
        <authorList>
            <person name="Wang Z."/>
            <person name="Yang P."/>
            <person name="Chen D."/>
            <person name="Jiang F."/>
            <person name="Li Y."/>
            <person name="Wang X."/>
            <person name="Kang L."/>
        </authorList>
    </citation>
    <scope>NUCLEOTIDE SEQUENCE</scope>
</reference>
<feature type="domain" description="Ionotropic glutamate receptor L-glutamate and glycine-binding" evidence="13">
    <location>
        <begin position="376"/>
        <end position="444"/>
    </location>
</feature>
<dbReference type="AlphaFoldDB" id="A0A0K2D658"/>
<organism evidence="14">
    <name type="scientific">Locusta migratoria</name>
    <name type="common">Migratory locust</name>
    <dbReference type="NCBI Taxonomy" id="7004"/>
    <lineage>
        <taxon>Eukaryota</taxon>
        <taxon>Metazoa</taxon>
        <taxon>Ecdysozoa</taxon>
        <taxon>Arthropoda</taxon>
        <taxon>Hexapoda</taxon>
        <taxon>Insecta</taxon>
        <taxon>Pterygota</taxon>
        <taxon>Neoptera</taxon>
        <taxon>Polyneoptera</taxon>
        <taxon>Orthoptera</taxon>
        <taxon>Caelifera</taxon>
        <taxon>Acrididea</taxon>
        <taxon>Acridomorpha</taxon>
        <taxon>Acridoidea</taxon>
        <taxon>Acrididae</taxon>
        <taxon>Oedipodinae</taxon>
        <taxon>Locusta</taxon>
    </lineage>
</organism>
<keyword evidence="5 12" id="KW-1133">Transmembrane helix</keyword>
<keyword evidence="10" id="KW-1071">Ligand-gated ion channel</keyword>
<protein>
    <submittedName>
        <fullName evidence="14">Ionotropic receptor 15</fullName>
    </submittedName>
</protein>
<evidence type="ECO:0000256" key="3">
    <source>
        <dbReference type="ARBA" id="ARBA00022475"/>
    </source>
</evidence>
<dbReference type="PANTHER" id="PTHR42643:SF42">
    <property type="entry name" value="IONOTROPIC GLUTAMATE RECEPTOR L-GLUTAMATE AND GLYCINE-BINDING DOMAIN-CONTAINING PROTEIN"/>
    <property type="match status" value="1"/>
</dbReference>
<proteinExistence type="evidence at transcript level"/>
<gene>
    <name evidence="14" type="primary">IR15</name>
</gene>
<evidence type="ECO:0000256" key="11">
    <source>
        <dbReference type="ARBA" id="ARBA00023303"/>
    </source>
</evidence>
<keyword evidence="4 12" id="KW-0812">Transmembrane</keyword>
<accession>A0A0K2D658</accession>
<feature type="transmembrane region" description="Helical" evidence="12">
    <location>
        <begin position="533"/>
        <end position="556"/>
    </location>
</feature>
<dbReference type="InterPro" id="IPR052192">
    <property type="entry name" value="Insect_Ionotropic_Sensory_Rcpt"/>
</dbReference>